<evidence type="ECO:0000313" key="1">
    <source>
        <dbReference type="EMBL" id="KAK8561142.1"/>
    </source>
</evidence>
<reference evidence="1 2" key="1">
    <citation type="journal article" date="2024" name="G3 (Bethesda)">
        <title>Genome assembly of Hibiscus sabdariffa L. provides insights into metabolisms of medicinal natural products.</title>
        <authorList>
            <person name="Kim T."/>
        </authorList>
    </citation>
    <scope>NUCLEOTIDE SEQUENCE [LARGE SCALE GENOMIC DNA]</scope>
    <source>
        <strain evidence="1">TK-2024</strain>
        <tissue evidence="1">Old leaves</tissue>
    </source>
</reference>
<comment type="caution">
    <text evidence="1">The sequence shown here is derived from an EMBL/GenBank/DDBJ whole genome shotgun (WGS) entry which is preliminary data.</text>
</comment>
<dbReference type="EMBL" id="JBBPBM010000013">
    <property type="protein sequence ID" value="KAK8561142.1"/>
    <property type="molecule type" value="Genomic_DNA"/>
</dbReference>
<sequence>MRLRSSFMFMGRFSDAKAACGGVLFAKEGTVRPYIPHALPTKRLIPLFHVNVEPMCYSIPLEAAVKQCVLEDARTEPKLKIVAVSQRLFAEIVVFGFAMDDKICPGTQIVIDLYRGFFRKQREGISHDQKQQKME</sequence>
<name>A0ABR2EGL4_9ROSI</name>
<protein>
    <submittedName>
        <fullName evidence="1">Uncharacterized protein</fullName>
    </submittedName>
</protein>
<proteinExistence type="predicted"/>
<organism evidence="1 2">
    <name type="scientific">Hibiscus sabdariffa</name>
    <name type="common">roselle</name>
    <dbReference type="NCBI Taxonomy" id="183260"/>
    <lineage>
        <taxon>Eukaryota</taxon>
        <taxon>Viridiplantae</taxon>
        <taxon>Streptophyta</taxon>
        <taxon>Embryophyta</taxon>
        <taxon>Tracheophyta</taxon>
        <taxon>Spermatophyta</taxon>
        <taxon>Magnoliopsida</taxon>
        <taxon>eudicotyledons</taxon>
        <taxon>Gunneridae</taxon>
        <taxon>Pentapetalae</taxon>
        <taxon>rosids</taxon>
        <taxon>malvids</taxon>
        <taxon>Malvales</taxon>
        <taxon>Malvaceae</taxon>
        <taxon>Malvoideae</taxon>
        <taxon>Hibiscus</taxon>
    </lineage>
</organism>
<evidence type="ECO:0000313" key="2">
    <source>
        <dbReference type="Proteomes" id="UP001472677"/>
    </source>
</evidence>
<dbReference type="Proteomes" id="UP001472677">
    <property type="component" value="Unassembled WGS sequence"/>
</dbReference>
<accession>A0ABR2EGL4</accession>
<keyword evidence="2" id="KW-1185">Reference proteome</keyword>
<gene>
    <name evidence="1" type="ORF">V6N12_048217</name>
</gene>